<feature type="non-terminal residue" evidence="3">
    <location>
        <position position="223"/>
    </location>
</feature>
<accession>A0A6A8WLF0</accession>
<evidence type="ECO:0000313" key="3">
    <source>
        <dbReference type="EMBL" id="MUA43665.1"/>
    </source>
</evidence>
<dbReference type="InterPro" id="IPR026889">
    <property type="entry name" value="Zn_Tnp"/>
</dbReference>
<dbReference type="GO" id="GO:0006313">
    <property type="term" value="P:DNA transposition"/>
    <property type="evidence" value="ECO:0007669"/>
    <property type="project" value="InterPro"/>
</dbReference>
<dbReference type="PANTHER" id="PTHR37023:SF1">
    <property type="entry name" value="ISSOD25 TRANSPOSASE TNPA_ISSOD25"/>
    <property type="match status" value="1"/>
</dbReference>
<dbReference type="RefSeq" id="WP_162623204.1">
    <property type="nucleotide sequence ID" value="NZ_JANTOH010000090.1"/>
</dbReference>
<dbReference type="GO" id="GO:0004803">
    <property type="term" value="F:transposase activity"/>
    <property type="evidence" value="ECO:0007669"/>
    <property type="project" value="InterPro"/>
</dbReference>
<protein>
    <submittedName>
        <fullName evidence="3">IS91 family transposase</fullName>
    </submittedName>
</protein>
<name>A0A6A8WLF0_KLEPN</name>
<sequence length="223" mass="25454">MLSGFTPRPLKRLFTANQCWTSFLDAGGLRDIEVEAVTKMLACGTRILGVKEFGCDNPDCQHVKYLTNSCGSRACPSCGKKATDLWTATQLNRLPDCDWVHLVFTLPDTLWPVFESNRWLLNDVCRLAVENLLYAARKRGLEPGIFCAIHTYGRRLNWHPHVHVSVTCGGLNKHGQWKKLSFLKDAMRSRWMWNMRQLLLKAWSEGHCCKVSDEAAFCLIQRP</sequence>
<reference evidence="3 4" key="1">
    <citation type="submission" date="2019-11" db="EMBL/GenBank/DDBJ databases">
        <title>Emergence of a novel subclone of carbapenem-resistant Klebsiella pneumoniae ST11 with enhanced virulence and transmissibility: a molecular epidemiological, clinical, genomic study.</title>
        <authorList>
            <person name="Zhou K."/>
        </authorList>
    </citation>
    <scope>NUCLEOTIDE SEQUENCE [LARGE SCALE GENOMIC DNA]</scope>
    <source>
        <strain evidence="3 4">KP_38044</strain>
    </source>
</reference>
<dbReference type="EMBL" id="WNPO01000082">
    <property type="protein sequence ID" value="MUA43665.1"/>
    <property type="molecule type" value="Genomic_DNA"/>
</dbReference>
<dbReference type="PANTHER" id="PTHR37023">
    <property type="entry name" value="TRANSPOSASE"/>
    <property type="match status" value="1"/>
</dbReference>
<feature type="domain" description="Transposase zinc-binding" evidence="2">
    <location>
        <begin position="16"/>
        <end position="106"/>
    </location>
</feature>
<dbReference type="AlphaFoldDB" id="A0A6A8WLF0"/>
<dbReference type="Pfam" id="PF14319">
    <property type="entry name" value="Zn_Tnp_IS91"/>
    <property type="match status" value="1"/>
</dbReference>
<evidence type="ECO:0000259" key="1">
    <source>
        <dbReference type="Pfam" id="PF04986"/>
    </source>
</evidence>
<proteinExistence type="predicted"/>
<dbReference type="InterPro" id="IPR007069">
    <property type="entry name" value="Transposase_32"/>
</dbReference>
<organism evidence="3 4">
    <name type="scientific">Klebsiella pneumoniae</name>
    <dbReference type="NCBI Taxonomy" id="573"/>
    <lineage>
        <taxon>Bacteria</taxon>
        <taxon>Pseudomonadati</taxon>
        <taxon>Pseudomonadota</taxon>
        <taxon>Gammaproteobacteria</taxon>
        <taxon>Enterobacterales</taxon>
        <taxon>Enterobacteriaceae</taxon>
        <taxon>Klebsiella/Raoultella group</taxon>
        <taxon>Klebsiella</taxon>
        <taxon>Klebsiella pneumoniae complex</taxon>
    </lineage>
</organism>
<feature type="domain" description="Transposase IS801/IS1294" evidence="1">
    <location>
        <begin position="144"/>
        <end position="208"/>
    </location>
</feature>
<gene>
    <name evidence="3" type="ORF">GNF00_28045</name>
</gene>
<dbReference type="Proteomes" id="UP000485085">
    <property type="component" value="Unassembled WGS sequence"/>
</dbReference>
<evidence type="ECO:0000313" key="4">
    <source>
        <dbReference type="Proteomes" id="UP000485085"/>
    </source>
</evidence>
<dbReference type="GO" id="GO:0003677">
    <property type="term" value="F:DNA binding"/>
    <property type="evidence" value="ECO:0007669"/>
    <property type="project" value="InterPro"/>
</dbReference>
<comment type="caution">
    <text evidence="3">The sequence shown here is derived from an EMBL/GenBank/DDBJ whole genome shotgun (WGS) entry which is preliminary data.</text>
</comment>
<evidence type="ECO:0000259" key="2">
    <source>
        <dbReference type="Pfam" id="PF14319"/>
    </source>
</evidence>
<dbReference type="Pfam" id="PF04986">
    <property type="entry name" value="Y2_Tnp"/>
    <property type="match status" value="1"/>
</dbReference>